<gene>
    <name evidence="4" type="ORF">K460DRAFT_305393</name>
</gene>
<dbReference type="InterPro" id="IPR003100">
    <property type="entry name" value="PAZ_dom"/>
</dbReference>
<dbReference type="Gene3D" id="3.40.50.2300">
    <property type="match status" value="1"/>
</dbReference>
<dbReference type="SUPFAM" id="SSF53098">
    <property type="entry name" value="Ribonuclease H-like"/>
    <property type="match status" value="1"/>
</dbReference>
<dbReference type="CDD" id="cd04657">
    <property type="entry name" value="Piwi_ago-like"/>
    <property type="match status" value="1"/>
</dbReference>
<organism evidence="4 5">
    <name type="scientific">Cucurbitaria berberidis CBS 394.84</name>
    <dbReference type="NCBI Taxonomy" id="1168544"/>
    <lineage>
        <taxon>Eukaryota</taxon>
        <taxon>Fungi</taxon>
        <taxon>Dikarya</taxon>
        <taxon>Ascomycota</taxon>
        <taxon>Pezizomycotina</taxon>
        <taxon>Dothideomycetes</taxon>
        <taxon>Pleosporomycetidae</taxon>
        <taxon>Pleosporales</taxon>
        <taxon>Pleosporineae</taxon>
        <taxon>Cucurbitariaceae</taxon>
        <taxon>Cucurbitaria</taxon>
    </lineage>
</organism>
<evidence type="ECO:0000313" key="5">
    <source>
        <dbReference type="Proteomes" id="UP000800039"/>
    </source>
</evidence>
<accession>A0A9P4GPC5</accession>
<dbReference type="Proteomes" id="UP000800039">
    <property type="component" value="Unassembled WGS sequence"/>
</dbReference>
<evidence type="ECO:0000259" key="2">
    <source>
        <dbReference type="PROSITE" id="PS50821"/>
    </source>
</evidence>
<dbReference type="InterPro" id="IPR003165">
    <property type="entry name" value="Piwi"/>
</dbReference>
<dbReference type="InterPro" id="IPR014811">
    <property type="entry name" value="ArgoL1"/>
</dbReference>
<keyword evidence="5" id="KW-1185">Reference proteome</keyword>
<dbReference type="Pfam" id="PF08699">
    <property type="entry name" value="ArgoL1"/>
    <property type="match status" value="1"/>
</dbReference>
<evidence type="ECO:0000313" key="4">
    <source>
        <dbReference type="EMBL" id="KAF1849347.1"/>
    </source>
</evidence>
<dbReference type="Pfam" id="PF16486">
    <property type="entry name" value="ArgoN"/>
    <property type="match status" value="1"/>
</dbReference>
<dbReference type="Pfam" id="PF02171">
    <property type="entry name" value="Piwi"/>
    <property type="match status" value="1"/>
</dbReference>
<dbReference type="Gene3D" id="3.30.420.10">
    <property type="entry name" value="Ribonuclease H-like superfamily/Ribonuclease H"/>
    <property type="match status" value="1"/>
</dbReference>
<protein>
    <submittedName>
        <fullName evidence="4">Piwi-domain-containing protein</fullName>
    </submittedName>
</protein>
<feature type="domain" description="PAZ" evidence="2">
    <location>
        <begin position="244"/>
        <end position="364"/>
    </location>
</feature>
<dbReference type="GO" id="GO:0003723">
    <property type="term" value="F:RNA binding"/>
    <property type="evidence" value="ECO:0007669"/>
    <property type="project" value="InterPro"/>
</dbReference>
<dbReference type="Gene3D" id="2.170.260.10">
    <property type="entry name" value="paz domain"/>
    <property type="match status" value="1"/>
</dbReference>
<dbReference type="SUPFAM" id="SSF101690">
    <property type="entry name" value="PAZ domain"/>
    <property type="match status" value="1"/>
</dbReference>
<evidence type="ECO:0000259" key="3">
    <source>
        <dbReference type="PROSITE" id="PS50822"/>
    </source>
</evidence>
<dbReference type="OrthoDB" id="10252740at2759"/>
<dbReference type="PROSITE" id="PS50821">
    <property type="entry name" value="PAZ"/>
    <property type="match status" value="1"/>
</dbReference>
<feature type="domain" description="Piwi" evidence="3">
    <location>
        <begin position="549"/>
        <end position="862"/>
    </location>
</feature>
<dbReference type="CDD" id="cd02846">
    <property type="entry name" value="PAZ_argonaute_like"/>
    <property type="match status" value="1"/>
</dbReference>
<dbReference type="EMBL" id="ML976615">
    <property type="protein sequence ID" value="KAF1849347.1"/>
    <property type="molecule type" value="Genomic_DNA"/>
</dbReference>
<dbReference type="AlphaFoldDB" id="A0A9P4GPC5"/>
<dbReference type="GeneID" id="63847261"/>
<proteinExistence type="predicted"/>
<sequence>MANPEPVPKSNPIPGNRIDSQSLDKALSGPRIPGLQAEFPLRKAFYNSNTTVYTNHFAIKLDPNMPLYEYEIKGLPGKLGKKTAKILVREMINKLDFLRNHQDEFATDHCKTLVSWVNLPDTTLAPVSVSSEEGKELVILQLQRKGEVNTALLKQYAEGKAQPNKAVNDKILSVNEALNMVISKALSRDSFSLKANKFFVTGGHTRLGDSLCTMRGYFYSIKPGMGQILLNLNACTSAFYQPVLVSKFLLDNNTIRDQEERLSVLRGLRVHLTYDPKHSGVEARSRAATIEAYMKTIEETGLPCLRQTFNHKGRDGKPDEKPTVQQYFQKTYKKTLQYPQLPAINCGTKLKPLWYPAEVLQILPYQIYKRKVPDGLTKDMLDIACHPPKDTRALIEHEGLRKLGLSSSPGFARFSACPPIMIDSRMLQIPAAILPYPTPNYGNGIVNWSNPRDARDSKWNLMGRKFLQASAQTPFKVFMVVVPRDGGRSKLQSQPAVLQQVWKGFSTAAQHTYATGKFTYVGDTTCPPFAQPQIAQKVMAMAKDKGANLVLLLLEAKSTTAYSIFKDLADRTYDMHSLCAVYKEDRTGRPFGDQYWGNVMMKINLKAGGVNHTVTKVAEIMKDTLVLGADVTHPGPGSLQGTPSIAAIVGSVDQLGGKFLGSMRLQPRDTACEDIKDVEDMVLERIKAWVSVNKTLPKNILYYRDGVSSSQYSQVRENELPQIRKAFAAAAKQANMMIVPKFKLTAIVVAKRHHVRFLPPSNDAKDAMSKNGNCKPGTLVDTVVTSPYFQDFYLQSHDGLKGTAKPAHYFVLENEMGKTEKELQEFTHQLCYTYVRATMGVSYAPPAYYADRLCERGRCYLRPFLAPSQDFANRHKKMRFNVEQEIKAERETKFRGERTTDSMGMVVKSAEEKKQEETDRDRAEMVVKRNTFESAKATFYGSDIVRNPWKDAIGKTMFWM</sequence>
<dbReference type="SMART" id="SM01163">
    <property type="entry name" value="DUF1785"/>
    <property type="match status" value="1"/>
</dbReference>
<feature type="compositionally biased region" description="Pro residues" evidence="1">
    <location>
        <begin position="1"/>
        <end position="11"/>
    </location>
</feature>
<comment type="caution">
    <text evidence="4">The sequence shown here is derived from an EMBL/GenBank/DDBJ whole genome shotgun (WGS) entry which is preliminary data.</text>
</comment>
<dbReference type="InterPro" id="IPR012337">
    <property type="entry name" value="RNaseH-like_sf"/>
</dbReference>
<dbReference type="InterPro" id="IPR045246">
    <property type="entry name" value="Piwi_ago-like"/>
</dbReference>
<dbReference type="SMART" id="SM00950">
    <property type="entry name" value="Piwi"/>
    <property type="match status" value="1"/>
</dbReference>
<dbReference type="InterPro" id="IPR036397">
    <property type="entry name" value="RNaseH_sf"/>
</dbReference>
<feature type="region of interest" description="Disordered" evidence="1">
    <location>
        <begin position="1"/>
        <end position="24"/>
    </location>
</feature>
<dbReference type="InterPro" id="IPR032474">
    <property type="entry name" value="Argonaute_N"/>
</dbReference>
<evidence type="ECO:0000256" key="1">
    <source>
        <dbReference type="SAM" id="MobiDB-lite"/>
    </source>
</evidence>
<reference evidence="4" key="1">
    <citation type="submission" date="2020-01" db="EMBL/GenBank/DDBJ databases">
        <authorList>
            <consortium name="DOE Joint Genome Institute"/>
            <person name="Haridas S."/>
            <person name="Albert R."/>
            <person name="Binder M."/>
            <person name="Bloem J."/>
            <person name="Labutti K."/>
            <person name="Salamov A."/>
            <person name="Andreopoulos B."/>
            <person name="Baker S.E."/>
            <person name="Barry K."/>
            <person name="Bills G."/>
            <person name="Bluhm B.H."/>
            <person name="Cannon C."/>
            <person name="Castanera R."/>
            <person name="Culley D.E."/>
            <person name="Daum C."/>
            <person name="Ezra D."/>
            <person name="Gonzalez J.B."/>
            <person name="Henrissat B."/>
            <person name="Kuo A."/>
            <person name="Liang C."/>
            <person name="Lipzen A."/>
            <person name="Lutzoni F."/>
            <person name="Magnuson J."/>
            <person name="Mondo S."/>
            <person name="Nolan M."/>
            <person name="Ohm R."/>
            <person name="Pangilinan J."/>
            <person name="Park H.-J."/>
            <person name="Ramirez L."/>
            <person name="Alfaro M."/>
            <person name="Sun H."/>
            <person name="Tritt A."/>
            <person name="Yoshinaga Y."/>
            <person name="Zwiers L.-H."/>
            <person name="Turgeon B.G."/>
            <person name="Goodwin S.B."/>
            <person name="Spatafora J.W."/>
            <person name="Crous P.W."/>
            <person name="Grigoriev I.V."/>
        </authorList>
    </citation>
    <scope>NUCLEOTIDE SEQUENCE</scope>
    <source>
        <strain evidence="4">CBS 394.84</strain>
    </source>
</reference>
<name>A0A9P4GPC5_9PLEO</name>
<dbReference type="RefSeq" id="XP_040791910.1">
    <property type="nucleotide sequence ID" value="XM_040930009.1"/>
</dbReference>
<dbReference type="Pfam" id="PF02170">
    <property type="entry name" value="PAZ"/>
    <property type="match status" value="1"/>
</dbReference>
<dbReference type="InterPro" id="IPR036085">
    <property type="entry name" value="PAZ_dom_sf"/>
</dbReference>
<dbReference type="PANTHER" id="PTHR22891">
    <property type="entry name" value="EUKARYOTIC TRANSLATION INITIATION FACTOR 2C"/>
    <property type="match status" value="1"/>
</dbReference>
<dbReference type="PROSITE" id="PS50822">
    <property type="entry name" value="PIWI"/>
    <property type="match status" value="1"/>
</dbReference>